<evidence type="ECO:0000313" key="3">
    <source>
        <dbReference type="Proteomes" id="UP000282674"/>
    </source>
</evidence>
<keyword evidence="3" id="KW-1185">Reference proteome</keyword>
<dbReference type="PANTHER" id="PTHR43316">
    <property type="entry name" value="HYDROLASE, HALOACID DELAHOGENASE-RELATED"/>
    <property type="match status" value="1"/>
</dbReference>
<dbReference type="OrthoDB" id="3474760at2"/>
<name>A0A3M2M1T1_9ACTN</name>
<reference evidence="2 3" key="1">
    <citation type="submission" date="2018-10" db="EMBL/GenBank/DDBJ databases">
        <title>Isolation from soil.</title>
        <authorList>
            <person name="Hu J."/>
        </authorList>
    </citation>
    <scope>NUCLEOTIDE SEQUENCE [LARGE SCALE GENOMIC DNA]</scope>
    <source>
        <strain evidence="2 3">NEAU-Ht49</strain>
    </source>
</reference>
<dbReference type="InterPro" id="IPR023214">
    <property type="entry name" value="HAD_sf"/>
</dbReference>
<dbReference type="Proteomes" id="UP000282674">
    <property type="component" value="Unassembled WGS sequence"/>
</dbReference>
<evidence type="ECO:0000256" key="1">
    <source>
        <dbReference type="ARBA" id="ARBA00022801"/>
    </source>
</evidence>
<protein>
    <submittedName>
        <fullName evidence="2">HAD family hydrolase</fullName>
    </submittedName>
</protein>
<dbReference type="InterPro" id="IPR051540">
    <property type="entry name" value="S-2-haloacid_dehalogenase"/>
</dbReference>
<comment type="caution">
    <text evidence="2">The sequence shown here is derived from an EMBL/GenBank/DDBJ whole genome shotgun (WGS) entry which is preliminary data.</text>
</comment>
<dbReference type="EMBL" id="RFFG01000047">
    <property type="protein sequence ID" value="RMI41018.1"/>
    <property type="molecule type" value="Genomic_DNA"/>
</dbReference>
<dbReference type="GO" id="GO:0016787">
    <property type="term" value="F:hydrolase activity"/>
    <property type="evidence" value="ECO:0007669"/>
    <property type="project" value="UniProtKB-KW"/>
</dbReference>
<evidence type="ECO:0000313" key="2">
    <source>
        <dbReference type="EMBL" id="RMI41018.1"/>
    </source>
</evidence>
<dbReference type="Pfam" id="PF00702">
    <property type="entry name" value="Hydrolase"/>
    <property type="match status" value="1"/>
</dbReference>
<dbReference type="SUPFAM" id="SSF56784">
    <property type="entry name" value="HAD-like"/>
    <property type="match status" value="1"/>
</dbReference>
<dbReference type="RefSeq" id="WP_122196827.1">
    <property type="nucleotide sequence ID" value="NZ_JBHSKC010000012.1"/>
</dbReference>
<dbReference type="InterPro" id="IPR036412">
    <property type="entry name" value="HAD-like_sf"/>
</dbReference>
<dbReference type="Gene3D" id="3.40.50.1000">
    <property type="entry name" value="HAD superfamily/HAD-like"/>
    <property type="match status" value="1"/>
</dbReference>
<organism evidence="2 3">
    <name type="scientific">Actinomadura harenae</name>
    <dbReference type="NCBI Taxonomy" id="2483351"/>
    <lineage>
        <taxon>Bacteria</taxon>
        <taxon>Bacillati</taxon>
        <taxon>Actinomycetota</taxon>
        <taxon>Actinomycetes</taxon>
        <taxon>Streptosporangiales</taxon>
        <taxon>Thermomonosporaceae</taxon>
        <taxon>Actinomadura</taxon>
    </lineage>
</organism>
<dbReference type="AlphaFoldDB" id="A0A3M2M1T1"/>
<keyword evidence="1 2" id="KW-0378">Hydrolase</keyword>
<sequence length="168" mass="18385">MMPAPAIKAVAFDYGGTISAPEINRIIGQKPLDLTAVEPLHRLHTMGIRLILASNTIHIETRWPALQMAGVEHLFTAALLSDSLGVAKPDPLFYKLTLTAADCDPGELLFVGDNLRHDVTEPIRHGIRGALVRPNGLRSNEHLPEGVDLIRHVSELPNLLTRRKVTSS</sequence>
<accession>A0A3M2M1T1</accession>
<gene>
    <name evidence="2" type="ORF">EBO15_24760</name>
</gene>
<proteinExistence type="predicted"/>